<proteinExistence type="predicted"/>
<dbReference type="AlphaFoldDB" id="A0A9N7W2L3"/>
<evidence type="ECO:0000313" key="3">
    <source>
        <dbReference type="Proteomes" id="UP001153269"/>
    </source>
</evidence>
<protein>
    <submittedName>
        <fullName evidence="2">Uncharacterized protein</fullName>
    </submittedName>
</protein>
<sequence>MRLQIRICCFALLSPPTPSPSHPITSRDRNSPSGPAAPVHPRSLPESGPLRRPFSLPPNLTARSPPTPVHGPGPPRRTLTELFAIYPSFFTTPRSSVPHPNTQNQITTVRPNAPTTCYNRRPAIPTPRWQTHCHYPLRDPPASGTAQSTTPAQPCRPPRTCSPTCRLLADVSPPPQIPPPSRSGHCAEQDNARRQVRRMIETHSAALPKNPPSK</sequence>
<feature type="compositionally biased region" description="Pro residues" evidence="1">
    <location>
        <begin position="172"/>
        <end position="181"/>
    </location>
</feature>
<feature type="region of interest" description="Disordered" evidence="1">
    <location>
        <begin position="138"/>
        <end position="192"/>
    </location>
</feature>
<feature type="compositionally biased region" description="Pro residues" evidence="1">
    <location>
        <begin position="65"/>
        <end position="75"/>
    </location>
</feature>
<dbReference type="EMBL" id="CADEAL010004489">
    <property type="protein sequence ID" value="CAB1460644.1"/>
    <property type="molecule type" value="Genomic_DNA"/>
</dbReference>
<feature type="region of interest" description="Disordered" evidence="1">
    <location>
        <begin position="17"/>
        <end position="78"/>
    </location>
</feature>
<evidence type="ECO:0000256" key="1">
    <source>
        <dbReference type="SAM" id="MobiDB-lite"/>
    </source>
</evidence>
<gene>
    <name evidence="2" type="ORF">PLEPLA_LOCUS48495</name>
</gene>
<evidence type="ECO:0000313" key="2">
    <source>
        <dbReference type="EMBL" id="CAB1460644.1"/>
    </source>
</evidence>
<name>A0A9N7W2L3_PLEPL</name>
<keyword evidence="3" id="KW-1185">Reference proteome</keyword>
<comment type="caution">
    <text evidence="2">The sequence shown here is derived from an EMBL/GenBank/DDBJ whole genome shotgun (WGS) entry which is preliminary data.</text>
</comment>
<dbReference type="Proteomes" id="UP001153269">
    <property type="component" value="Unassembled WGS sequence"/>
</dbReference>
<organism evidence="2 3">
    <name type="scientific">Pleuronectes platessa</name>
    <name type="common">European plaice</name>
    <dbReference type="NCBI Taxonomy" id="8262"/>
    <lineage>
        <taxon>Eukaryota</taxon>
        <taxon>Metazoa</taxon>
        <taxon>Chordata</taxon>
        <taxon>Craniata</taxon>
        <taxon>Vertebrata</taxon>
        <taxon>Euteleostomi</taxon>
        <taxon>Actinopterygii</taxon>
        <taxon>Neopterygii</taxon>
        <taxon>Teleostei</taxon>
        <taxon>Neoteleostei</taxon>
        <taxon>Acanthomorphata</taxon>
        <taxon>Carangaria</taxon>
        <taxon>Pleuronectiformes</taxon>
        <taxon>Pleuronectoidei</taxon>
        <taxon>Pleuronectidae</taxon>
        <taxon>Pleuronectes</taxon>
    </lineage>
</organism>
<feature type="region of interest" description="Disordered" evidence="1">
    <location>
        <begin position="92"/>
        <end position="117"/>
    </location>
</feature>
<accession>A0A9N7W2L3</accession>
<reference evidence="2" key="1">
    <citation type="submission" date="2020-03" db="EMBL/GenBank/DDBJ databases">
        <authorList>
            <person name="Weist P."/>
        </authorList>
    </citation>
    <scope>NUCLEOTIDE SEQUENCE</scope>
</reference>